<proteinExistence type="predicted"/>
<gene>
    <name evidence="1" type="ORF">QAD02_016800</name>
</gene>
<evidence type="ECO:0000313" key="2">
    <source>
        <dbReference type="Proteomes" id="UP001239111"/>
    </source>
</evidence>
<dbReference type="EMBL" id="CM056742">
    <property type="protein sequence ID" value="KAJ8681013.1"/>
    <property type="molecule type" value="Genomic_DNA"/>
</dbReference>
<name>A0ACC2PD57_9HYME</name>
<reference evidence="1" key="1">
    <citation type="submission" date="2023-04" db="EMBL/GenBank/DDBJ databases">
        <title>A chromosome-level genome assembly of the parasitoid wasp Eretmocerus hayati.</title>
        <authorList>
            <person name="Zhong Y."/>
            <person name="Liu S."/>
            <person name="Liu Y."/>
        </authorList>
    </citation>
    <scope>NUCLEOTIDE SEQUENCE</scope>
    <source>
        <strain evidence="1">ZJU_SS_LIU_2023</strain>
    </source>
</reference>
<comment type="caution">
    <text evidence="1">The sequence shown here is derived from an EMBL/GenBank/DDBJ whole genome shotgun (WGS) entry which is preliminary data.</text>
</comment>
<keyword evidence="2" id="KW-1185">Reference proteome</keyword>
<sequence>MASKGSVNVRNLYRSCEGLSSVTASLVDFPEDVRHTEQRIGAIRRLETASTGASSSPESQYQPRRLDGATPTCWCGSPGTAATSRRSDNGQTSPSQESRLTQPDPLAAGPSSSKSGSLSDGIEPETANADDEGDDDEDDDGAGAAGPSSTTGATTTVDDDDDDETDADSDGPCSGCGRRRPLEISYTIEDLDLLDHQQQAQQQYQRSQRTEVRKYRSFLSPDDALRDLRKHAAQGAEIRWELHTSRTDVDLAARGRCGCHPQSLTPQQQQRGDLRKHHSAETDKWSLRPEMLGELRRPLSHDSRVDRDCAPGWSLRVPELHANPKQRCTCPKPVRALSVSPQPSSDEGSSRRPSPWLSPSSAYHQPAIRSRSLTPEGVPAGCLRSASADSLSRPVHDHEQSAYPQPLALSSPKTLEGASSRQDSRKQPKQKALRSRWAMRPHLSLPAERKDSKKPKAYDDLISTKSKSLKERHKYSVRRSLSPEPDQLLRADSRVVRRLVSPGVQLQTNQRWAPYEGYSPLPNVGVRKREPKKLSDIRWQPCLDESPLRPSPPPPALTPELDDTADEINEPQRDWSPFHNVTPTHLPPPLPLADGGAEIGDAEDALRWRLLNQVSSFPIYQGAWREETPPPSPKPATPVWSPQRQQQQLKQPSPPSPVAPPPERKRSTLRLRSRKSSKLTEQQQLEHQQFQQQQRKPRPKLVRSKALQLLDAPAPHHYVDPSKRSLSEEVRRYSRSESTKRALVSRAKSEDATRFDPQELREYVTTV</sequence>
<accession>A0ACC2PD57</accession>
<dbReference type="Proteomes" id="UP001239111">
    <property type="component" value="Chromosome 2"/>
</dbReference>
<protein>
    <submittedName>
        <fullName evidence="1">Uncharacterized protein</fullName>
    </submittedName>
</protein>
<evidence type="ECO:0000313" key="1">
    <source>
        <dbReference type="EMBL" id="KAJ8681013.1"/>
    </source>
</evidence>
<organism evidence="1 2">
    <name type="scientific">Eretmocerus hayati</name>
    <dbReference type="NCBI Taxonomy" id="131215"/>
    <lineage>
        <taxon>Eukaryota</taxon>
        <taxon>Metazoa</taxon>
        <taxon>Ecdysozoa</taxon>
        <taxon>Arthropoda</taxon>
        <taxon>Hexapoda</taxon>
        <taxon>Insecta</taxon>
        <taxon>Pterygota</taxon>
        <taxon>Neoptera</taxon>
        <taxon>Endopterygota</taxon>
        <taxon>Hymenoptera</taxon>
        <taxon>Apocrita</taxon>
        <taxon>Proctotrupomorpha</taxon>
        <taxon>Chalcidoidea</taxon>
        <taxon>Aphelinidae</taxon>
        <taxon>Aphelininae</taxon>
        <taxon>Eretmocerus</taxon>
    </lineage>
</organism>